<dbReference type="AlphaFoldDB" id="A0A6J4K8D8"/>
<dbReference type="EMBL" id="CADCTO010000698">
    <property type="protein sequence ID" value="CAA9298560.1"/>
    <property type="molecule type" value="Genomic_DNA"/>
</dbReference>
<dbReference type="SUPFAM" id="SSF88697">
    <property type="entry name" value="PUA domain-like"/>
    <property type="match status" value="1"/>
</dbReference>
<sequence length="179" mass="19797">MNPPDNDTKASLPGASLRNEPAATTAAVVTHWLLVSSPENFETSRRRGFDIAGMKSRHRKKAETVRPGDTVLFYVTGLKAIAGLAEVTGPHFVEGDEHIWDSKKAGEEYPYRFPIRPLAVIARPEDFVPVEAFVDGLEYVQRWPRANWTLAFQGNVHKLSPHDHEMLAGAVREAAGAVK</sequence>
<gene>
    <name evidence="2" type="ORF">AVDCRST_MAG63-4996</name>
</gene>
<evidence type="ECO:0000259" key="1">
    <source>
        <dbReference type="Pfam" id="PF01878"/>
    </source>
</evidence>
<name>A0A6J4K8D8_9BACT</name>
<dbReference type="Gene3D" id="3.10.590.10">
    <property type="entry name" value="ph1033 like domains"/>
    <property type="match status" value="1"/>
</dbReference>
<proteinExistence type="predicted"/>
<evidence type="ECO:0000313" key="2">
    <source>
        <dbReference type="EMBL" id="CAA9298560.1"/>
    </source>
</evidence>
<accession>A0A6J4K8D8</accession>
<dbReference type="Pfam" id="PF01878">
    <property type="entry name" value="EVE"/>
    <property type="match status" value="1"/>
</dbReference>
<reference evidence="2" key="1">
    <citation type="submission" date="2020-02" db="EMBL/GenBank/DDBJ databases">
        <authorList>
            <person name="Meier V. D."/>
        </authorList>
    </citation>
    <scope>NUCLEOTIDE SEQUENCE</scope>
    <source>
        <strain evidence="2">AVDCRST_MAG63</strain>
    </source>
</reference>
<organism evidence="2">
    <name type="scientific">uncultured Armatimonadetes bacterium</name>
    <dbReference type="NCBI Taxonomy" id="157466"/>
    <lineage>
        <taxon>Bacteria</taxon>
        <taxon>Bacillati</taxon>
        <taxon>Armatimonadota</taxon>
        <taxon>environmental samples</taxon>
    </lineage>
</organism>
<protein>
    <recommendedName>
        <fullName evidence="1">EVE domain-containing protein</fullName>
    </recommendedName>
</protein>
<feature type="domain" description="EVE" evidence="1">
    <location>
        <begin position="31"/>
        <end position="132"/>
    </location>
</feature>
<dbReference type="InterPro" id="IPR002740">
    <property type="entry name" value="EVE_domain"/>
</dbReference>
<dbReference type="InterPro" id="IPR015947">
    <property type="entry name" value="PUA-like_sf"/>
</dbReference>